<sequence>MAVSGRYCEGETESLTQHRQGSPRQPRWVHHRVGGWLPNDHSVLEKWLDKMISHVEDPSRIPKPFHPVIGEFKDFIERDPVIYMGFHQMFEQVPNKPPYDQDPTGTPQVRDYMLMLRLFNHIITTAPKYEEDDLVGFPINAILDWPMGTPAGLAMFCDPTVNEMFKKMFYVWSGFLSSADSCYVLSTDDDGWFGPKASAAIPDFADTFVCDPSKPYYGFASWDTFFTREFRPGKRPVLLPDDDDYINNACESTIYRIRTNIQANEYFWMKGEPYSLRLMFNNDSAADLFVGGTIYQAFLSALSYHRWHSPVNGKIVRTVLIPGTYYAESPAMGFQLDIIGASGTTIDSKTSATEIGDDGKPVPDPAGPNNSQGFITSTAARALIYIQADNPNIGLMCFMAIGMAEVSTNQITVQAGQVVKKGDQLGMFHFGGSTHCLIFRPETKITFVGDLPTDKNIDLNTPIAKIDK</sequence>
<evidence type="ECO:0000259" key="4">
    <source>
        <dbReference type="Pfam" id="PF12588"/>
    </source>
</evidence>
<feature type="region of interest" description="Disordered" evidence="3">
    <location>
        <begin position="1"/>
        <end position="26"/>
    </location>
</feature>
<dbReference type="Pfam" id="PF12588">
    <property type="entry name" value="PSDC"/>
    <property type="match status" value="1"/>
</dbReference>
<keyword evidence="1" id="KW-0210">Decarboxylase</keyword>
<dbReference type="GO" id="GO:0004609">
    <property type="term" value="F:phosphatidylserine decarboxylase activity"/>
    <property type="evidence" value="ECO:0007669"/>
    <property type="project" value="InterPro"/>
</dbReference>
<dbReference type="PANTHER" id="PTHR10067">
    <property type="entry name" value="PHOSPHATIDYLSERINE DECARBOXYLASE"/>
    <property type="match status" value="1"/>
</dbReference>
<evidence type="ECO:0000313" key="6">
    <source>
        <dbReference type="Proteomes" id="UP000620124"/>
    </source>
</evidence>
<feature type="compositionally biased region" description="Polar residues" evidence="3">
    <location>
        <begin position="13"/>
        <end position="23"/>
    </location>
</feature>
<dbReference type="GO" id="GO:0005739">
    <property type="term" value="C:mitochondrion"/>
    <property type="evidence" value="ECO:0007669"/>
    <property type="project" value="TreeGrafter"/>
</dbReference>
<organism evidence="5 6">
    <name type="scientific">Mycena venus</name>
    <dbReference type="NCBI Taxonomy" id="2733690"/>
    <lineage>
        <taxon>Eukaryota</taxon>
        <taxon>Fungi</taxon>
        <taxon>Dikarya</taxon>
        <taxon>Basidiomycota</taxon>
        <taxon>Agaricomycotina</taxon>
        <taxon>Agaricomycetes</taxon>
        <taxon>Agaricomycetidae</taxon>
        <taxon>Agaricales</taxon>
        <taxon>Marasmiineae</taxon>
        <taxon>Mycenaceae</taxon>
        <taxon>Mycena</taxon>
    </lineage>
</organism>
<evidence type="ECO:0000256" key="3">
    <source>
        <dbReference type="SAM" id="MobiDB-lite"/>
    </source>
</evidence>
<dbReference type="AlphaFoldDB" id="A0A8H6Z2W4"/>
<evidence type="ECO:0000256" key="1">
    <source>
        <dbReference type="ARBA" id="ARBA00022793"/>
    </source>
</evidence>
<name>A0A8H6Z2W4_9AGAR</name>
<dbReference type="Pfam" id="PF02666">
    <property type="entry name" value="PS_Dcarbxylase"/>
    <property type="match status" value="1"/>
</dbReference>
<dbReference type="EMBL" id="JACAZI010000002">
    <property type="protein sequence ID" value="KAF7369682.1"/>
    <property type="molecule type" value="Genomic_DNA"/>
</dbReference>
<proteinExistence type="predicted"/>
<dbReference type="GO" id="GO:0006646">
    <property type="term" value="P:phosphatidylethanolamine biosynthetic process"/>
    <property type="evidence" value="ECO:0007669"/>
    <property type="project" value="TreeGrafter"/>
</dbReference>
<gene>
    <name evidence="5" type="ORF">MVEN_00299300</name>
</gene>
<feature type="region of interest" description="Disordered" evidence="3">
    <location>
        <begin position="349"/>
        <end position="369"/>
    </location>
</feature>
<dbReference type="InterPro" id="IPR003817">
    <property type="entry name" value="PS_Dcarbxylase"/>
</dbReference>
<dbReference type="InterPro" id="IPR022237">
    <property type="entry name" value="PsiD-like"/>
</dbReference>
<comment type="caution">
    <text evidence="5">The sequence shown here is derived from an EMBL/GenBank/DDBJ whole genome shotgun (WGS) entry which is preliminary data.</text>
</comment>
<dbReference type="PANTHER" id="PTHR10067:SF9">
    <property type="entry name" value="PHOSPHATIDYLSERINE DECARBOXYLASE FAMILY PROTEIN (AFU_ORTHOLOGUE AFUA_7G01730)"/>
    <property type="match status" value="1"/>
</dbReference>
<keyword evidence="6" id="KW-1185">Reference proteome</keyword>
<feature type="domain" description="L-tryptophan decarboxylase PsiD-like" evidence="4">
    <location>
        <begin position="66"/>
        <end position="199"/>
    </location>
</feature>
<protein>
    <submittedName>
        <fullName evidence="5">Phosphatidylserine decarboxylase-like protein</fullName>
    </submittedName>
</protein>
<dbReference type="OrthoDB" id="5973539at2759"/>
<dbReference type="Proteomes" id="UP000620124">
    <property type="component" value="Unassembled WGS sequence"/>
</dbReference>
<accession>A0A8H6Z2W4</accession>
<evidence type="ECO:0000256" key="2">
    <source>
        <dbReference type="ARBA" id="ARBA00023239"/>
    </source>
</evidence>
<evidence type="ECO:0000313" key="5">
    <source>
        <dbReference type="EMBL" id="KAF7369682.1"/>
    </source>
</evidence>
<keyword evidence="2" id="KW-0456">Lyase</keyword>
<reference evidence="5" key="1">
    <citation type="submission" date="2020-05" db="EMBL/GenBank/DDBJ databases">
        <title>Mycena genomes resolve the evolution of fungal bioluminescence.</title>
        <authorList>
            <person name="Tsai I.J."/>
        </authorList>
    </citation>
    <scope>NUCLEOTIDE SEQUENCE</scope>
    <source>
        <strain evidence="5">CCC161011</strain>
    </source>
</reference>